<keyword evidence="3" id="KW-0238">DNA-binding</keyword>
<dbReference type="CDD" id="cd00067">
    <property type="entry name" value="GAL4"/>
    <property type="match status" value="1"/>
</dbReference>
<dbReference type="GO" id="GO:0043565">
    <property type="term" value="F:sequence-specific DNA binding"/>
    <property type="evidence" value="ECO:0007669"/>
    <property type="project" value="TreeGrafter"/>
</dbReference>
<evidence type="ECO:0000313" key="9">
    <source>
        <dbReference type="Proteomes" id="UP000509510"/>
    </source>
</evidence>
<dbReference type="PROSITE" id="PS50048">
    <property type="entry name" value="ZN2_CY6_FUNGAL_2"/>
    <property type="match status" value="1"/>
</dbReference>
<evidence type="ECO:0000256" key="5">
    <source>
        <dbReference type="ARBA" id="ARBA00023242"/>
    </source>
</evidence>
<keyword evidence="2" id="KW-0805">Transcription regulation</keyword>
<feature type="region of interest" description="Disordered" evidence="6">
    <location>
        <begin position="106"/>
        <end position="125"/>
    </location>
</feature>
<protein>
    <recommendedName>
        <fullName evidence="7">Zn(2)-C6 fungal-type domain-containing protein</fullName>
    </recommendedName>
</protein>
<dbReference type="GO" id="GO:0008270">
    <property type="term" value="F:zinc ion binding"/>
    <property type="evidence" value="ECO:0007669"/>
    <property type="project" value="InterPro"/>
</dbReference>
<evidence type="ECO:0000256" key="4">
    <source>
        <dbReference type="ARBA" id="ARBA00023163"/>
    </source>
</evidence>
<feature type="compositionally biased region" description="Low complexity" evidence="6">
    <location>
        <begin position="73"/>
        <end position="84"/>
    </location>
</feature>
<dbReference type="GO" id="GO:0005634">
    <property type="term" value="C:nucleus"/>
    <property type="evidence" value="ECO:0007669"/>
    <property type="project" value="UniProtKB-SubCell"/>
</dbReference>
<proteinExistence type="predicted"/>
<dbReference type="GO" id="GO:0000981">
    <property type="term" value="F:DNA-binding transcription factor activity, RNA polymerase II-specific"/>
    <property type="evidence" value="ECO:0007669"/>
    <property type="project" value="InterPro"/>
</dbReference>
<dbReference type="Proteomes" id="UP000509510">
    <property type="component" value="Chromosome III"/>
</dbReference>
<dbReference type="InterPro" id="IPR036864">
    <property type="entry name" value="Zn2-C6_fun-type_DNA-bd_sf"/>
</dbReference>
<evidence type="ECO:0000256" key="2">
    <source>
        <dbReference type="ARBA" id="ARBA00023015"/>
    </source>
</evidence>
<dbReference type="KEGG" id="trg:TRUGW13939_05372"/>
<dbReference type="SMART" id="SM00066">
    <property type="entry name" value="GAL4"/>
    <property type="match status" value="1"/>
</dbReference>
<reference evidence="9" key="1">
    <citation type="submission" date="2020-06" db="EMBL/GenBank/DDBJ databases">
        <title>A chromosome-scale genome assembly of Talaromyces rugulosus W13939.</title>
        <authorList>
            <person name="Wang B."/>
            <person name="Guo L."/>
            <person name="Ye K."/>
            <person name="Wang L."/>
        </authorList>
    </citation>
    <scope>NUCLEOTIDE SEQUENCE [LARGE SCALE GENOMIC DNA]</scope>
    <source>
        <strain evidence="9">W13939</strain>
    </source>
</reference>
<dbReference type="AlphaFoldDB" id="A0A7H8QXV7"/>
<feature type="domain" description="Zn(2)-C6 fungal-type" evidence="7">
    <location>
        <begin position="12"/>
        <end position="46"/>
    </location>
</feature>
<gene>
    <name evidence="8" type="ORF">TRUGW13939_05372</name>
</gene>
<dbReference type="InterPro" id="IPR051711">
    <property type="entry name" value="Stress_Response_Reg"/>
</dbReference>
<evidence type="ECO:0000256" key="3">
    <source>
        <dbReference type="ARBA" id="ARBA00023125"/>
    </source>
</evidence>
<dbReference type="OrthoDB" id="4226284at2759"/>
<dbReference type="PANTHER" id="PTHR47540:SF6">
    <property type="entry name" value="ZN(II)2CYS6 TRANSCRIPTION FACTOR (EUROFUNG)"/>
    <property type="match status" value="1"/>
</dbReference>
<evidence type="ECO:0000256" key="1">
    <source>
        <dbReference type="ARBA" id="ARBA00004123"/>
    </source>
</evidence>
<dbReference type="InterPro" id="IPR001138">
    <property type="entry name" value="Zn2Cys6_DnaBD"/>
</dbReference>
<keyword evidence="9" id="KW-1185">Reference proteome</keyword>
<feature type="region of interest" description="Disordered" evidence="6">
    <location>
        <begin position="46"/>
        <end position="99"/>
    </location>
</feature>
<dbReference type="PROSITE" id="PS00463">
    <property type="entry name" value="ZN2_CY6_FUNGAL_1"/>
    <property type="match status" value="1"/>
</dbReference>
<feature type="region of interest" description="Disordered" evidence="6">
    <location>
        <begin position="131"/>
        <end position="154"/>
    </location>
</feature>
<accession>A0A7H8QXV7</accession>
<sequence>MLILDGPPLRLACDRCHKRKQRCTRTGINDNKPCERCREAGSQCIYSPPSRLGRPSNKAKRERQHISNGNIMTTRSRPSSNTTSPTPPPPPSHSFSLSASSVSLPTYMPMANGQSNTKIRRSHSTMAAASLRFKPPSPPSVSSQVSDTTPSPSSYNFGSPPLHTMDAAGANVPFQNFQMPRSQPQQCHQQAVSGSTTVLSSEHYPSSVLVAPEQQSWYPHTQEHGNNIIFDSPTYNDATILLGQQHPRQQPQPQPQPLYTIDTWPNSLVTHGALQLQAGQEAPRMAGSDGNIYSRGKWSGQPVADPQVAMNLGIPVTMAMDGNEPMYYYW</sequence>
<name>A0A7H8QXV7_TALRU</name>
<comment type="subcellular location">
    <subcellularLocation>
        <location evidence="1">Nucleus</location>
    </subcellularLocation>
</comment>
<keyword evidence="4" id="KW-0804">Transcription</keyword>
<feature type="compositionally biased region" description="Low complexity" evidence="6">
    <location>
        <begin position="140"/>
        <end position="154"/>
    </location>
</feature>
<organism evidence="8 9">
    <name type="scientific">Talaromyces rugulosus</name>
    <name type="common">Penicillium rugulosum</name>
    <dbReference type="NCBI Taxonomy" id="121627"/>
    <lineage>
        <taxon>Eukaryota</taxon>
        <taxon>Fungi</taxon>
        <taxon>Dikarya</taxon>
        <taxon>Ascomycota</taxon>
        <taxon>Pezizomycotina</taxon>
        <taxon>Eurotiomycetes</taxon>
        <taxon>Eurotiomycetidae</taxon>
        <taxon>Eurotiales</taxon>
        <taxon>Trichocomaceae</taxon>
        <taxon>Talaromyces</taxon>
        <taxon>Talaromyces sect. Islandici</taxon>
    </lineage>
</organism>
<dbReference type="EMBL" id="CP055900">
    <property type="protein sequence ID" value="QKX58251.1"/>
    <property type="molecule type" value="Genomic_DNA"/>
</dbReference>
<dbReference type="Pfam" id="PF00172">
    <property type="entry name" value="Zn_clus"/>
    <property type="match status" value="1"/>
</dbReference>
<dbReference type="RefSeq" id="XP_035344429.1">
    <property type="nucleotide sequence ID" value="XM_035488536.1"/>
</dbReference>
<dbReference type="PANTHER" id="PTHR47540">
    <property type="entry name" value="THIAMINE REPRESSIBLE GENES REGULATORY PROTEIN THI5"/>
    <property type="match status" value="1"/>
</dbReference>
<evidence type="ECO:0000313" key="8">
    <source>
        <dbReference type="EMBL" id="QKX58251.1"/>
    </source>
</evidence>
<dbReference type="Gene3D" id="4.10.240.10">
    <property type="entry name" value="Zn(2)-C6 fungal-type DNA-binding domain"/>
    <property type="match status" value="1"/>
</dbReference>
<keyword evidence="5" id="KW-0539">Nucleus</keyword>
<evidence type="ECO:0000256" key="6">
    <source>
        <dbReference type="SAM" id="MobiDB-lite"/>
    </source>
</evidence>
<dbReference type="GeneID" id="55992870"/>
<evidence type="ECO:0000259" key="7">
    <source>
        <dbReference type="PROSITE" id="PS50048"/>
    </source>
</evidence>
<dbReference type="SUPFAM" id="SSF57701">
    <property type="entry name" value="Zn2/Cys6 DNA-binding domain"/>
    <property type="match status" value="1"/>
</dbReference>
<dbReference type="GO" id="GO:0045944">
    <property type="term" value="P:positive regulation of transcription by RNA polymerase II"/>
    <property type="evidence" value="ECO:0007669"/>
    <property type="project" value="TreeGrafter"/>
</dbReference>